<dbReference type="EMBL" id="LAZR01004681">
    <property type="protein sequence ID" value="KKN06520.1"/>
    <property type="molecule type" value="Genomic_DNA"/>
</dbReference>
<feature type="region of interest" description="Disordered" evidence="1">
    <location>
        <begin position="271"/>
        <end position="315"/>
    </location>
</feature>
<comment type="caution">
    <text evidence="2">The sequence shown here is derived from an EMBL/GenBank/DDBJ whole genome shotgun (WGS) entry which is preliminary data.</text>
</comment>
<name>A0A0F9MGK9_9ZZZZ</name>
<protein>
    <recommendedName>
        <fullName evidence="3">Portal protein</fullName>
    </recommendedName>
</protein>
<evidence type="ECO:0000313" key="2">
    <source>
        <dbReference type="EMBL" id="KKN06520.1"/>
    </source>
</evidence>
<dbReference type="AlphaFoldDB" id="A0A0F9MGK9"/>
<proteinExistence type="predicted"/>
<reference evidence="2" key="1">
    <citation type="journal article" date="2015" name="Nature">
        <title>Complex archaea that bridge the gap between prokaryotes and eukaryotes.</title>
        <authorList>
            <person name="Spang A."/>
            <person name="Saw J.H."/>
            <person name="Jorgensen S.L."/>
            <person name="Zaremba-Niedzwiedzka K."/>
            <person name="Martijn J."/>
            <person name="Lind A.E."/>
            <person name="van Eijk R."/>
            <person name="Schleper C."/>
            <person name="Guy L."/>
            <person name="Ettema T.J."/>
        </authorList>
    </citation>
    <scope>NUCLEOTIDE SEQUENCE</scope>
</reference>
<sequence length="315" mass="35002">WGTDSPEGKPEDKVVSRIRKYRDLLERECAISSDVDSQYHLYANKNIWVQPDGNITTEVPEKFRENFSMAAGHLNEIPPGLNFGFMETDVPDQQALNYLYAIKAELGRKTPSTMSGDALGGSGRLQDIGYGIAMKKFEQQMLNTQYAFETAMSMGLHMIETVPTLLPSDINKGDIGGDYQVEVELKNDDPLENERLSTRGSRMWQAGEIDLTTNLVDFQGKTTEDAKQIKKDIMVERIMFSENSPFAQIIAMWLAQELGMEEQLSGLLQQGAEAGGQGQTASAQRRGQGEVQTPQGREMIDQSLLGGEVRRSPVA</sequence>
<organism evidence="2">
    <name type="scientific">marine sediment metagenome</name>
    <dbReference type="NCBI Taxonomy" id="412755"/>
    <lineage>
        <taxon>unclassified sequences</taxon>
        <taxon>metagenomes</taxon>
        <taxon>ecological metagenomes</taxon>
    </lineage>
</organism>
<feature type="non-terminal residue" evidence="2">
    <location>
        <position position="1"/>
    </location>
</feature>
<gene>
    <name evidence="2" type="ORF">LCGC14_1076500</name>
</gene>
<evidence type="ECO:0000256" key="1">
    <source>
        <dbReference type="SAM" id="MobiDB-lite"/>
    </source>
</evidence>
<evidence type="ECO:0008006" key="3">
    <source>
        <dbReference type="Google" id="ProtNLM"/>
    </source>
</evidence>
<accession>A0A0F9MGK9</accession>